<evidence type="ECO:0000256" key="1">
    <source>
        <dbReference type="ARBA" id="ARBA00009437"/>
    </source>
</evidence>
<proteinExistence type="inferred from homology"/>
<keyword evidence="3 6" id="KW-0238">DNA-binding</keyword>
<evidence type="ECO:0000256" key="3">
    <source>
        <dbReference type="ARBA" id="ARBA00023125"/>
    </source>
</evidence>
<comment type="caution">
    <text evidence="6">The sequence shown here is derived from an EMBL/GenBank/DDBJ whole genome shotgun (WGS) entry which is preliminary data.</text>
</comment>
<dbReference type="GO" id="GO:0032993">
    <property type="term" value="C:protein-DNA complex"/>
    <property type="evidence" value="ECO:0007669"/>
    <property type="project" value="TreeGrafter"/>
</dbReference>
<dbReference type="PROSITE" id="PS50931">
    <property type="entry name" value="HTH_LYSR"/>
    <property type="match status" value="1"/>
</dbReference>
<dbReference type="Pfam" id="PF00126">
    <property type="entry name" value="HTH_1"/>
    <property type="match status" value="1"/>
</dbReference>
<dbReference type="SUPFAM" id="SSF53850">
    <property type="entry name" value="Periplasmic binding protein-like II"/>
    <property type="match status" value="1"/>
</dbReference>
<dbReference type="Gene3D" id="1.10.10.10">
    <property type="entry name" value="Winged helix-like DNA-binding domain superfamily/Winged helix DNA-binding domain"/>
    <property type="match status" value="1"/>
</dbReference>
<dbReference type="GO" id="GO:0003700">
    <property type="term" value="F:DNA-binding transcription factor activity"/>
    <property type="evidence" value="ECO:0007669"/>
    <property type="project" value="InterPro"/>
</dbReference>
<dbReference type="FunFam" id="1.10.10.10:FF:000001">
    <property type="entry name" value="LysR family transcriptional regulator"/>
    <property type="match status" value="1"/>
</dbReference>
<name>A0A927M2B5_9ACTN</name>
<protein>
    <submittedName>
        <fullName evidence="6">DNA-binding transcriptional LysR family regulator</fullName>
    </submittedName>
</protein>
<accession>A0A927M2B5</accession>
<dbReference type="PANTHER" id="PTHR30346">
    <property type="entry name" value="TRANSCRIPTIONAL DUAL REGULATOR HCAR-RELATED"/>
    <property type="match status" value="1"/>
</dbReference>
<organism evidence="6 7">
    <name type="scientific">Plantactinospora soyae</name>
    <dbReference type="NCBI Taxonomy" id="1544732"/>
    <lineage>
        <taxon>Bacteria</taxon>
        <taxon>Bacillati</taxon>
        <taxon>Actinomycetota</taxon>
        <taxon>Actinomycetes</taxon>
        <taxon>Micromonosporales</taxon>
        <taxon>Micromonosporaceae</taxon>
        <taxon>Plantactinospora</taxon>
    </lineage>
</organism>
<dbReference type="PANTHER" id="PTHR30346:SF0">
    <property type="entry name" value="HCA OPERON TRANSCRIPTIONAL ACTIVATOR HCAR"/>
    <property type="match status" value="1"/>
</dbReference>
<comment type="similarity">
    <text evidence="1">Belongs to the LysR transcriptional regulatory family.</text>
</comment>
<gene>
    <name evidence="6" type="ORF">H4W31_001014</name>
</gene>
<dbReference type="AlphaFoldDB" id="A0A927M2B5"/>
<dbReference type="EMBL" id="JADBEB010000001">
    <property type="protein sequence ID" value="MBE1485376.1"/>
    <property type="molecule type" value="Genomic_DNA"/>
</dbReference>
<dbReference type="GO" id="GO:0003677">
    <property type="term" value="F:DNA binding"/>
    <property type="evidence" value="ECO:0007669"/>
    <property type="project" value="UniProtKB-KW"/>
</dbReference>
<sequence length="321" mass="34983">MEVGVRVELRDIEIFLTLAEELHFGRTAQRLHVSQARVSQAIKAQERRIGAALFDRTSRAVTLTSVGKQLRDDLRAGYDAIQKGLAAASESARGVSGTVRLGVMGAVGHEIRDVIDLFRSRHPGCEVALREIHFSDPFAALRAGELDLALLWRPVREPDLVEGPVLLTEARVLAVWTGHELANRASVSMEDFGGRVFVDLGPNVPDYWVEAMVPARTPSGRPIPHAPLVTTFHEILTQVAAGECLSPLNEHVLQYYSHPGVVFVPVHDAPVTEWVLLSRKDGASPRVQSFVATAAQLGPRAFGKPRWASSALPPLASVVET</sequence>
<dbReference type="RefSeq" id="WP_225945395.1">
    <property type="nucleotide sequence ID" value="NZ_JADBEB010000001.1"/>
</dbReference>
<dbReference type="SUPFAM" id="SSF46785">
    <property type="entry name" value="Winged helix' DNA-binding domain"/>
    <property type="match status" value="1"/>
</dbReference>
<evidence type="ECO:0000313" key="6">
    <source>
        <dbReference type="EMBL" id="MBE1485376.1"/>
    </source>
</evidence>
<reference evidence="6" key="1">
    <citation type="submission" date="2020-10" db="EMBL/GenBank/DDBJ databases">
        <title>Sequencing the genomes of 1000 actinobacteria strains.</title>
        <authorList>
            <person name="Klenk H.-P."/>
        </authorList>
    </citation>
    <scope>NUCLEOTIDE SEQUENCE</scope>
    <source>
        <strain evidence="6">DSM 46832</strain>
    </source>
</reference>
<feature type="domain" description="HTH lysR-type" evidence="5">
    <location>
        <begin position="7"/>
        <end position="64"/>
    </location>
</feature>
<keyword evidence="4" id="KW-0804">Transcription</keyword>
<dbReference type="Proteomes" id="UP000649753">
    <property type="component" value="Unassembled WGS sequence"/>
</dbReference>
<dbReference type="InterPro" id="IPR005119">
    <property type="entry name" value="LysR_subst-bd"/>
</dbReference>
<dbReference type="Pfam" id="PF03466">
    <property type="entry name" value="LysR_substrate"/>
    <property type="match status" value="1"/>
</dbReference>
<keyword evidence="7" id="KW-1185">Reference proteome</keyword>
<dbReference type="InterPro" id="IPR036388">
    <property type="entry name" value="WH-like_DNA-bd_sf"/>
</dbReference>
<dbReference type="InterPro" id="IPR000847">
    <property type="entry name" value="LysR_HTH_N"/>
</dbReference>
<dbReference type="Gene3D" id="3.40.190.10">
    <property type="entry name" value="Periplasmic binding protein-like II"/>
    <property type="match status" value="2"/>
</dbReference>
<dbReference type="CDD" id="cd08414">
    <property type="entry name" value="PBP2_LTTR_aromatics_like"/>
    <property type="match status" value="1"/>
</dbReference>
<evidence type="ECO:0000313" key="7">
    <source>
        <dbReference type="Proteomes" id="UP000649753"/>
    </source>
</evidence>
<keyword evidence="2" id="KW-0805">Transcription regulation</keyword>
<evidence type="ECO:0000256" key="4">
    <source>
        <dbReference type="ARBA" id="ARBA00023163"/>
    </source>
</evidence>
<evidence type="ECO:0000259" key="5">
    <source>
        <dbReference type="PROSITE" id="PS50931"/>
    </source>
</evidence>
<dbReference type="InterPro" id="IPR036390">
    <property type="entry name" value="WH_DNA-bd_sf"/>
</dbReference>
<evidence type="ECO:0000256" key="2">
    <source>
        <dbReference type="ARBA" id="ARBA00023015"/>
    </source>
</evidence>